<comment type="caution">
    <text evidence="1">The sequence shown here is derived from an EMBL/GenBank/DDBJ whole genome shotgun (WGS) entry which is preliminary data.</text>
</comment>
<dbReference type="Proteomes" id="UP001444625">
    <property type="component" value="Unassembled WGS sequence"/>
</dbReference>
<dbReference type="InterPro" id="IPR036388">
    <property type="entry name" value="WH-like_DNA-bd_sf"/>
</dbReference>
<evidence type="ECO:0000313" key="1">
    <source>
        <dbReference type="EMBL" id="MEN2768190.1"/>
    </source>
</evidence>
<dbReference type="InterPro" id="IPR009057">
    <property type="entry name" value="Homeodomain-like_sf"/>
</dbReference>
<dbReference type="EMBL" id="JBDIML010000004">
    <property type="protein sequence ID" value="MEN2768190.1"/>
    <property type="molecule type" value="Genomic_DNA"/>
</dbReference>
<organism evidence="1 2">
    <name type="scientific">Ornithinibacillus xuwenensis</name>
    <dbReference type="NCBI Taxonomy" id="3144668"/>
    <lineage>
        <taxon>Bacteria</taxon>
        <taxon>Bacillati</taxon>
        <taxon>Bacillota</taxon>
        <taxon>Bacilli</taxon>
        <taxon>Bacillales</taxon>
        <taxon>Bacillaceae</taxon>
        <taxon>Ornithinibacillus</taxon>
    </lineage>
</organism>
<dbReference type="SUPFAM" id="SSF46689">
    <property type="entry name" value="Homeodomain-like"/>
    <property type="match status" value="1"/>
</dbReference>
<sequence length="141" mass="16884">MKKKKPPYSRYSKQIKLEAIRRVLEEDQPVQEVIKDLGIRHRDNVYEWIKKYKQNGPTAFDRSFQQLDKKIEKVSVEQQLEELRTEIDALKSYLEIILQCDEEKYKAIQVLEGQYPIEILCHALDVSQVGFLEYRQRQRAN</sequence>
<dbReference type="InterPro" id="IPR002514">
    <property type="entry name" value="Transposase_8"/>
</dbReference>
<dbReference type="Gene3D" id="1.10.10.10">
    <property type="entry name" value="Winged helix-like DNA-binding domain superfamily/Winged helix DNA-binding domain"/>
    <property type="match status" value="1"/>
</dbReference>
<accession>A0ABU9XJM0</accession>
<proteinExistence type="predicted"/>
<evidence type="ECO:0000313" key="2">
    <source>
        <dbReference type="Proteomes" id="UP001444625"/>
    </source>
</evidence>
<keyword evidence="2" id="KW-1185">Reference proteome</keyword>
<gene>
    <name evidence="1" type="ORF">ABC228_13485</name>
</gene>
<protein>
    <submittedName>
        <fullName evidence="1">Transposase</fullName>
    </submittedName>
</protein>
<dbReference type="Pfam" id="PF01527">
    <property type="entry name" value="HTH_Tnp_1"/>
    <property type="match status" value="1"/>
</dbReference>
<reference evidence="1 2" key="1">
    <citation type="submission" date="2024-05" db="EMBL/GenBank/DDBJ databases">
        <authorList>
            <person name="Haq I."/>
            <person name="Ullah Z."/>
            <person name="Ahmad R."/>
            <person name="Li M."/>
            <person name="Tong Y."/>
        </authorList>
    </citation>
    <scope>NUCLEOTIDE SEQUENCE [LARGE SCALE GENOMIC DNA]</scope>
    <source>
        <strain evidence="1 2">16A2E</strain>
    </source>
</reference>
<name>A0ABU9XJM0_9BACI</name>
<dbReference type="RefSeq" id="WP_345825670.1">
    <property type="nucleotide sequence ID" value="NZ_JBDIML010000004.1"/>
</dbReference>